<organism evidence="3">
    <name type="scientific">Schistocephalus solidus</name>
    <name type="common">Tapeworm</name>
    <dbReference type="NCBI Taxonomy" id="70667"/>
    <lineage>
        <taxon>Eukaryota</taxon>
        <taxon>Metazoa</taxon>
        <taxon>Spiralia</taxon>
        <taxon>Lophotrochozoa</taxon>
        <taxon>Platyhelminthes</taxon>
        <taxon>Cestoda</taxon>
        <taxon>Eucestoda</taxon>
        <taxon>Diphyllobothriidea</taxon>
        <taxon>Diphyllobothriidae</taxon>
        <taxon>Schistocephalus</taxon>
    </lineage>
</organism>
<dbReference type="AlphaFoldDB" id="A0A183SD77"/>
<sequence length="177" mass="20272">MRGALDLTLSLTPTIRPPPEPVSCLMWEWAHWLTDRRTRLRAQQHDLAPLTYTPGFIYSGDMEEPSPFDSQSTGQPLETHSTYTGPMALSGIRSNPVKSFYSTIRREILSIYLAVKRFRLSFQDRSDFEKLNLREINILESIAQPTSHIRQIDELRNEMGENGLAPLEINLSEIVVE</sequence>
<reference evidence="1 2" key="2">
    <citation type="submission" date="2018-11" db="EMBL/GenBank/DDBJ databases">
        <authorList>
            <consortium name="Pathogen Informatics"/>
        </authorList>
    </citation>
    <scope>NUCLEOTIDE SEQUENCE [LARGE SCALE GENOMIC DNA]</scope>
    <source>
        <strain evidence="1 2">NST_G2</strain>
    </source>
</reference>
<keyword evidence="2" id="KW-1185">Reference proteome</keyword>
<evidence type="ECO:0000313" key="3">
    <source>
        <dbReference type="WBParaSite" id="SSLN_0000224501-mRNA-1"/>
    </source>
</evidence>
<evidence type="ECO:0000313" key="2">
    <source>
        <dbReference type="Proteomes" id="UP000275846"/>
    </source>
</evidence>
<name>A0A183SD77_SCHSO</name>
<dbReference type="WBParaSite" id="SSLN_0000224501-mRNA-1">
    <property type="protein sequence ID" value="SSLN_0000224501-mRNA-1"/>
    <property type="gene ID" value="SSLN_0000224501"/>
</dbReference>
<accession>A0A183SD77</accession>
<reference evidence="3" key="1">
    <citation type="submission" date="2016-06" db="UniProtKB">
        <authorList>
            <consortium name="WormBaseParasite"/>
        </authorList>
    </citation>
    <scope>IDENTIFICATION</scope>
</reference>
<dbReference type="Proteomes" id="UP000275846">
    <property type="component" value="Unassembled WGS sequence"/>
</dbReference>
<dbReference type="EMBL" id="UYSU01032189">
    <property type="protein sequence ID" value="VDL88560.1"/>
    <property type="molecule type" value="Genomic_DNA"/>
</dbReference>
<proteinExistence type="predicted"/>
<protein>
    <submittedName>
        <fullName evidence="1 3">Uncharacterized protein</fullName>
    </submittedName>
</protein>
<evidence type="ECO:0000313" key="1">
    <source>
        <dbReference type="EMBL" id="VDL88560.1"/>
    </source>
</evidence>
<gene>
    <name evidence="1" type="ORF">SSLN_LOCUS2175</name>
</gene>